<keyword evidence="3" id="KW-1185">Reference proteome</keyword>
<name>A0AAD7MN60_9AGAR</name>
<organism evidence="2 3">
    <name type="scientific">Mycena metata</name>
    <dbReference type="NCBI Taxonomy" id="1033252"/>
    <lineage>
        <taxon>Eukaryota</taxon>
        <taxon>Fungi</taxon>
        <taxon>Dikarya</taxon>
        <taxon>Basidiomycota</taxon>
        <taxon>Agaricomycotina</taxon>
        <taxon>Agaricomycetes</taxon>
        <taxon>Agaricomycetidae</taxon>
        <taxon>Agaricales</taxon>
        <taxon>Marasmiineae</taxon>
        <taxon>Mycenaceae</taxon>
        <taxon>Mycena</taxon>
    </lineage>
</organism>
<dbReference type="AlphaFoldDB" id="A0AAD7MN60"/>
<proteinExistence type="predicted"/>
<reference evidence="2" key="1">
    <citation type="submission" date="2023-03" db="EMBL/GenBank/DDBJ databases">
        <title>Massive genome expansion in bonnet fungi (Mycena s.s.) driven by repeated elements and novel gene families across ecological guilds.</title>
        <authorList>
            <consortium name="Lawrence Berkeley National Laboratory"/>
            <person name="Harder C.B."/>
            <person name="Miyauchi S."/>
            <person name="Viragh M."/>
            <person name="Kuo A."/>
            <person name="Thoen E."/>
            <person name="Andreopoulos B."/>
            <person name="Lu D."/>
            <person name="Skrede I."/>
            <person name="Drula E."/>
            <person name="Henrissat B."/>
            <person name="Morin E."/>
            <person name="Kohler A."/>
            <person name="Barry K."/>
            <person name="LaButti K."/>
            <person name="Morin E."/>
            <person name="Salamov A."/>
            <person name="Lipzen A."/>
            <person name="Mereny Z."/>
            <person name="Hegedus B."/>
            <person name="Baldrian P."/>
            <person name="Stursova M."/>
            <person name="Weitz H."/>
            <person name="Taylor A."/>
            <person name="Grigoriev I.V."/>
            <person name="Nagy L.G."/>
            <person name="Martin F."/>
            <person name="Kauserud H."/>
        </authorList>
    </citation>
    <scope>NUCLEOTIDE SEQUENCE</scope>
    <source>
        <strain evidence="2">CBHHK182m</strain>
    </source>
</reference>
<feature type="region of interest" description="Disordered" evidence="1">
    <location>
        <begin position="133"/>
        <end position="166"/>
    </location>
</feature>
<dbReference type="Proteomes" id="UP001215598">
    <property type="component" value="Unassembled WGS sequence"/>
</dbReference>
<protein>
    <submittedName>
        <fullName evidence="2">Uncharacterized protein</fullName>
    </submittedName>
</protein>
<gene>
    <name evidence="2" type="ORF">B0H16DRAFT_1698546</name>
</gene>
<accession>A0AAD7MN60</accession>
<evidence type="ECO:0000256" key="1">
    <source>
        <dbReference type="SAM" id="MobiDB-lite"/>
    </source>
</evidence>
<feature type="region of interest" description="Disordered" evidence="1">
    <location>
        <begin position="35"/>
        <end position="69"/>
    </location>
</feature>
<comment type="caution">
    <text evidence="2">The sequence shown here is derived from an EMBL/GenBank/DDBJ whole genome shotgun (WGS) entry which is preliminary data.</text>
</comment>
<dbReference type="EMBL" id="JARKIB010000199">
    <property type="protein sequence ID" value="KAJ7724772.1"/>
    <property type="molecule type" value="Genomic_DNA"/>
</dbReference>
<sequence length="274" mass="29953">MPQQINHHWTTDGAPELVTTLSLLETVTEDSIGKDIFSNKTSGSDANTDSDDAINHPRPVRARGFQPLPHEQNNCSLGRIFIFTNAKMGPTVNSPIGLLNLIPTEKTYGDRTILGVTKPPKKVFYKLKISSTKPKTKADPVPATELATQPETATKPKTKPATKLEPKTETNWPILDSGEGILQDSGCMTLKLVDYASVAFANCDSTQEVFGTAKKTWITFKNEALKFEASKFILILWSEVKADVGEWASAKCFTSGGVWEGLAPGHQTRHTPTI</sequence>
<evidence type="ECO:0000313" key="3">
    <source>
        <dbReference type="Proteomes" id="UP001215598"/>
    </source>
</evidence>
<evidence type="ECO:0000313" key="2">
    <source>
        <dbReference type="EMBL" id="KAJ7724772.1"/>
    </source>
</evidence>
<feature type="compositionally biased region" description="Low complexity" evidence="1">
    <location>
        <begin position="147"/>
        <end position="161"/>
    </location>
</feature>
<feature type="compositionally biased region" description="Polar residues" evidence="1">
    <location>
        <begin position="38"/>
        <end position="47"/>
    </location>
</feature>